<keyword evidence="1" id="KW-0472">Membrane</keyword>
<dbReference type="EMBL" id="CP032489">
    <property type="protein sequence ID" value="AYD47006.1"/>
    <property type="molecule type" value="Genomic_DNA"/>
</dbReference>
<dbReference type="OrthoDB" id="680785at2"/>
<gene>
    <name evidence="2" type="ORF">D6B99_04885</name>
</gene>
<dbReference type="Proteomes" id="UP000266118">
    <property type="component" value="Chromosome"/>
</dbReference>
<reference evidence="2 3" key="1">
    <citation type="submission" date="2018-09" db="EMBL/GenBank/DDBJ databases">
        <title>Arachidicoccus sp. nov., a bacterium isolated from soil.</title>
        <authorList>
            <person name="Weon H.-Y."/>
            <person name="Kwon S.-W."/>
            <person name="Lee S.A."/>
        </authorList>
    </citation>
    <scope>NUCLEOTIDE SEQUENCE [LARGE SCALE GENOMIC DNA]</scope>
    <source>
        <strain evidence="2 3">KIS59-12</strain>
    </source>
</reference>
<protein>
    <submittedName>
        <fullName evidence="2">Uncharacterized protein</fullName>
    </submittedName>
</protein>
<keyword evidence="1" id="KW-1133">Transmembrane helix</keyword>
<evidence type="ECO:0000313" key="3">
    <source>
        <dbReference type="Proteomes" id="UP000266118"/>
    </source>
</evidence>
<sequence length="115" mass="13228">MADKKYISSQKMLTEEEKLIEYLNNNLPKPDAQKIEEAYAESDFTKDALEGLRAFKHPKSLTRNVSRLNKSLHRSIDDKSPRRSPAFSQLIWFIVAVILILLLLIAGYAVIKLRI</sequence>
<dbReference type="KEGG" id="ark:D6B99_04885"/>
<proteinExistence type="predicted"/>
<feature type="transmembrane region" description="Helical" evidence="1">
    <location>
        <begin position="90"/>
        <end position="111"/>
    </location>
</feature>
<keyword evidence="3" id="KW-1185">Reference proteome</keyword>
<keyword evidence="1" id="KW-0812">Transmembrane</keyword>
<dbReference type="AlphaFoldDB" id="A0A386HN13"/>
<organism evidence="2 3">
    <name type="scientific">Arachidicoccus soli</name>
    <dbReference type="NCBI Taxonomy" id="2341117"/>
    <lineage>
        <taxon>Bacteria</taxon>
        <taxon>Pseudomonadati</taxon>
        <taxon>Bacteroidota</taxon>
        <taxon>Chitinophagia</taxon>
        <taxon>Chitinophagales</taxon>
        <taxon>Chitinophagaceae</taxon>
        <taxon>Arachidicoccus</taxon>
    </lineage>
</organism>
<evidence type="ECO:0000256" key="1">
    <source>
        <dbReference type="SAM" id="Phobius"/>
    </source>
</evidence>
<name>A0A386HN13_9BACT</name>
<accession>A0A386HN13</accession>
<dbReference type="RefSeq" id="WP_119985658.1">
    <property type="nucleotide sequence ID" value="NZ_CP032489.1"/>
</dbReference>
<evidence type="ECO:0000313" key="2">
    <source>
        <dbReference type="EMBL" id="AYD47006.1"/>
    </source>
</evidence>